<reference evidence="12" key="1">
    <citation type="journal article" date="2023" name="Nat. Commun.">
        <title>Diploid and tetraploid genomes of Acorus and the evolution of monocots.</title>
        <authorList>
            <person name="Ma L."/>
            <person name="Liu K.W."/>
            <person name="Li Z."/>
            <person name="Hsiao Y.Y."/>
            <person name="Qi Y."/>
            <person name="Fu T."/>
            <person name="Tang G.D."/>
            <person name="Zhang D."/>
            <person name="Sun W.H."/>
            <person name="Liu D.K."/>
            <person name="Li Y."/>
            <person name="Chen G.Z."/>
            <person name="Liu X.D."/>
            <person name="Liao X.Y."/>
            <person name="Jiang Y.T."/>
            <person name="Yu X."/>
            <person name="Hao Y."/>
            <person name="Huang J."/>
            <person name="Zhao X.W."/>
            <person name="Ke S."/>
            <person name="Chen Y.Y."/>
            <person name="Wu W.L."/>
            <person name="Hsu J.L."/>
            <person name="Lin Y.F."/>
            <person name="Huang M.D."/>
            <person name="Li C.Y."/>
            <person name="Huang L."/>
            <person name="Wang Z.W."/>
            <person name="Zhao X."/>
            <person name="Zhong W.Y."/>
            <person name="Peng D.H."/>
            <person name="Ahmad S."/>
            <person name="Lan S."/>
            <person name="Zhang J.S."/>
            <person name="Tsai W.C."/>
            <person name="Van de Peer Y."/>
            <person name="Liu Z.J."/>
        </authorList>
    </citation>
    <scope>NUCLEOTIDE SEQUENCE</scope>
    <source>
        <strain evidence="12">SCP</strain>
    </source>
</reference>
<dbReference type="PROSITE" id="PS50089">
    <property type="entry name" value="ZF_RING_2"/>
    <property type="match status" value="1"/>
</dbReference>
<name>A0AAV9AVA1_ACOGR</name>
<evidence type="ECO:0000256" key="1">
    <source>
        <dbReference type="ARBA" id="ARBA00004370"/>
    </source>
</evidence>
<evidence type="ECO:0000256" key="8">
    <source>
        <dbReference type="PROSITE-ProRule" id="PRU00175"/>
    </source>
</evidence>
<proteinExistence type="predicted"/>
<reference evidence="12" key="2">
    <citation type="submission" date="2023-06" db="EMBL/GenBank/DDBJ databases">
        <authorList>
            <person name="Ma L."/>
            <person name="Liu K.-W."/>
            <person name="Li Z."/>
            <person name="Hsiao Y.-Y."/>
            <person name="Qi Y."/>
            <person name="Fu T."/>
            <person name="Tang G."/>
            <person name="Zhang D."/>
            <person name="Sun W.-H."/>
            <person name="Liu D.-K."/>
            <person name="Li Y."/>
            <person name="Chen G.-Z."/>
            <person name="Liu X.-D."/>
            <person name="Liao X.-Y."/>
            <person name="Jiang Y.-T."/>
            <person name="Yu X."/>
            <person name="Hao Y."/>
            <person name="Huang J."/>
            <person name="Zhao X.-W."/>
            <person name="Ke S."/>
            <person name="Chen Y.-Y."/>
            <person name="Wu W.-L."/>
            <person name="Hsu J.-L."/>
            <person name="Lin Y.-F."/>
            <person name="Huang M.-D."/>
            <person name="Li C.-Y."/>
            <person name="Huang L."/>
            <person name="Wang Z.-W."/>
            <person name="Zhao X."/>
            <person name="Zhong W.-Y."/>
            <person name="Peng D.-H."/>
            <person name="Ahmad S."/>
            <person name="Lan S."/>
            <person name="Zhang J.-S."/>
            <person name="Tsai W.-C."/>
            <person name="Van De Peer Y."/>
            <person name="Liu Z.-J."/>
        </authorList>
    </citation>
    <scope>NUCLEOTIDE SEQUENCE</scope>
    <source>
        <strain evidence="12">SCP</strain>
        <tissue evidence="12">Leaves</tissue>
    </source>
</reference>
<protein>
    <recommendedName>
        <fullName evidence="11">RING-type domain-containing protein</fullName>
    </recommendedName>
</protein>
<keyword evidence="7 10" id="KW-0472">Membrane</keyword>
<evidence type="ECO:0000313" key="13">
    <source>
        <dbReference type="Proteomes" id="UP001179952"/>
    </source>
</evidence>
<gene>
    <name evidence="12" type="ORF">QJS04_geneDACA022880</name>
</gene>
<sequence length="187" mass="20075">MQNQSEHDTHTSSLSSTHSSPPPPTTAMSAESKPYNSSSSGVRILSHFLQAVIMVVVLALFFLFAGIASVVLLHLFVAARALRLRRRSSEGAGSGLSRADLKRIPCFSFRGGGDCAWSDSGCAVCLEGFKKGDRCRVLPGCRHCFHKGCVDKWLVRIRACPLCRSCVSVDGSEGGSIETGRTDLCLV</sequence>
<feature type="domain" description="RING-type" evidence="11">
    <location>
        <begin position="122"/>
        <end position="164"/>
    </location>
</feature>
<dbReference type="PANTHER" id="PTHR46539:SF9">
    <property type="entry name" value="RING-H2 FINGER PROTEIN ATL56"/>
    <property type="match status" value="1"/>
</dbReference>
<dbReference type="GO" id="GO:0008270">
    <property type="term" value="F:zinc ion binding"/>
    <property type="evidence" value="ECO:0007669"/>
    <property type="project" value="UniProtKB-KW"/>
</dbReference>
<evidence type="ECO:0000256" key="4">
    <source>
        <dbReference type="ARBA" id="ARBA00022771"/>
    </source>
</evidence>
<feature type="transmembrane region" description="Helical" evidence="10">
    <location>
        <begin position="48"/>
        <end position="77"/>
    </location>
</feature>
<organism evidence="12 13">
    <name type="scientific">Acorus gramineus</name>
    <name type="common">Dwarf sweet flag</name>
    <dbReference type="NCBI Taxonomy" id="55184"/>
    <lineage>
        <taxon>Eukaryota</taxon>
        <taxon>Viridiplantae</taxon>
        <taxon>Streptophyta</taxon>
        <taxon>Embryophyta</taxon>
        <taxon>Tracheophyta</taxon>
        <taxon>Spermatophyta</taxon>
        <taxon>Magnoliopsida</taxon>
        <taxon>Liliopsida</taxon>
        <taxon>Acoraceae</taxon>
        <taxon>Acorus</taxon>
    </lineage>
</organism>
<evidence type="ECO:0000256" key="7">
    <source>
        <dbReference type="ARBA" id="ARBA00023136"/>
    </source>
</evidence>
<dbReference type="InterPro" id="IPR001841">
    <property type="entry name" value="Znf_RING"/>
</dbReference>
<evidence type="ECO:0000256" key="2">
    <source>
        <dbReference type="ARBA" id="ARBA00022692"/>
    </source>
</evidence>
<feature type="compositionally biased region" description="Basic and acidic residues" evidence="9">
    <location>
        <begin position="1"/>
        <end position="10"/>
    </location>
</feature>
<evidence type="ECO:0000256" key="10">
    <source>
        <dbReference type="SAM" id="Phobius"/>
    </source>
</evidence>
<dbReference type="Pfam" id="PF13639">
    <property type="entry name" value="zf-RING_2"/>
    <property type="match status" value="1"/>
</dbReference>
<dbReference type="InterPro" id="IPR013083">
    <property type="entry name" value="Znf_RING/FYVE/PHD"/>
</dbReference>
<evidence type="ECO:0000256" key="6">
    <source>
        <dbReference type="ARBA" id="ARBA00022989"/>
    </source>
</evidence>
<evidence type="ECO:0000313" key="12">
    <source>
        <dbReference type="EMBL" id="KAK1267970.1"/>
    </source>
</evidence>
<evidence type="ECO:0000259" key="11">
    <source>
        <dbReference type="PROSITE" id="PS50089"/>
    </source>
</evidence>
<feature type="region of interest" description="Disordered" evidence="9">
    <location>
        <begin position="1"/>
        <end position="34"/>
    </location>
</feature>
<evidence type="ECO:0000256" key="5">
    <source>
        <dbReference type="ARBA" id="ARBA00022833"/>
    </source>
</evidence>
<keyword evidence="3" id="KW-0479">Metal-binding</keyword>
<dbReference type="PANTHER" id="PTHR46539">
    <property type="entry name" value="E3 UBIQUITIN-PROTEIN LIGASE ATL42"/>
    <property type="match status" value="1"/>
</dbReference>
<dbReference type="Gene3D" id="3.30.40.10">
    <property type="entry name" value="Zinc/RING finger domain, C3HC4 (zinc finger)"/>
    <property type="match status" value="1"/>
</dbReference>
<dbReference type="AlphaFoldDB" id="A0AAV9AVA1"/>
<dbReference type="GO" id="GO:0016020">
    <property type="term" value="C:membrane"/>
    <property type="evidence" value="ECO:0007669"/>
    <property type="project" value="UniProtKB-SubCell"/>
</dbReference>
<comment type="subcellular location">
    <subcellularLocation>
        <location evidence="1">Membrane</location>
    </subcellularLocation>
</comment>
<evidence type="ECO:0000256" key="9">
    <source>
        <dbReference type="SAM" id="MobiDB-lite"/>
    </source>
</evidence>
<dbReference type="EMBL" id="JAUJYN010000006">
    <property type="protein sequence ID" value="KAK1267970.1"/>
    <property type="molecule type" value="Genomic_DNA"/>
</dbReference>
<dbReference type="Proteomes" id="UP001179952">
    <property type="component" value="Unassembled WGS sequence"/>
</dbReference>
<keyword evidence="2 10" id="KW-0812">Transmembrane</keyword>
<comment type="caution">
    <text evidence="12">The sequence shown here is derived from an EMBL/GenBank/DDBJ whole genome shotgun (WGS) entry which is preliminary data.</text>
</comment>
<keyword evidence="4 8" id="KW-0863">Zinc-finger</keyword>
<keyword evidence="13" id="KW-1185">Reference proteome</keyword>
<keyword evidence="6 10" id="KW-1133">Transmembrane helix</keyword>
<accession>A0AAV9AVA1</accession>
<evidence type="ECO:0000256" key="3">
    <source>
        <dbReference type="ARBA" id="ARBA00022723"/>
    </source>
</evidence>
<dbReference type="SUPFAM" id="SSF57850">
    <property type="entry name" value="RING/U-box"/>
    <property type="match status" value="1"/>
</dbReference>
<dbReference type="SMART" id="SM00184">
    <property type="entry name" value="RING"/>
    <property type="match status" value="1"/>
</dbReference>
<keyword evidence="5" id="KW-0862">Zinc</keyword>